<dbReference type="EMBL" id="JAPMXC010000005">
    <property type="protein sequence ID" value="MCY0388605.1"/>
    <property type="molecule type" value="Genomic_DNA"/>
</dbReference>
<dbReference type="CDD" id="cd09113">
    <property type="entry name" value="PLDc_ymdC_like_2"/>
    <property type="match status" value="1"/>
</dbReference>
<proteinExistence type="predicted"/>
<dbReference type="InterPro" id="IPR025202">
    <property type="entry name" value="PLD-like_dom"/>
</dbReference>
<dbReference type="InterPro" id="IPR001736">
    <property type="entry name" value="PLipase_D/transphosphatidylase"/>
</dbReference>
<dbReference type="PANTHER" id="PTHR21248">
    <property type="entry name" value="CARDIOLIPIN SYNTHASE"/>
    <property type="match status" value="1"/>
</dbReference>
<feature type="domain" description="PLD phosphodiesterase" evidence="1">
    <location>
        <begin position="187"/>
        <end position="214"/>
    </location>
</feature>
<protein>
    <submittedName>
        <fullName evidence="2">Phospholipase D family protein</fullName>
    </submittedName>
</protein>
<dbReference type="PANTHER" id="PTHR21248:SF12">
    <property type="entry name" value="CARDIOLIPIN SYNTHASE C"/>
    <property type="match status" value="1"/>
</dbReference>
<accession>A0ABT3ZQV5</accession>
<feature type="domain" description="PLD phosphodiesterase" evidence="1">
    <location>
        <begin position="426"/>
        <end position="453"/>
    </location>
</feature>
<keyword evidence="3" id="KW-1185">Reference proteome</keyword>
<name>A0ABT3ZQV5_9BURK</name>
<sequence length="549" mass="59390">MSVAGQEQPRTTSPFIAIRTLALAFGAAALLALVGCATTRPAASSFVRDPSHAIAPDTPGPLASSFAAPRAAHPGESGFRLLVKGSEALSARIALARSASKTLDIQYYIAEEDNTGKLLLEAALRAAQRGVRVRMLLDDMNFKDIDSTMATMNSTPNIEIRVFNPFVTHNETGLRRMANVVTHLDSLTRRMHNKAMIADNQAAITGGRNVGDEYFDASPTLSFRDIDILSVGPIVPKISDSFDVFWNSEEAYPLKALNNQRFDPADIASVRAKLHAHWDEMSAVTGGPNLDEPPLARQIRTGEMGLTWAQASFYSDTPRKIVAPTDDYVSPPVERLKELSTQAKTELLIISPYFVPHKTGIDALGDMVGRGMRVAVLTNSLAATDAPAVQAGYAPARVPLLEKGVELYEFKPVHGRPKASMTGSKSRASLHAKAYVLDRQILLIGSMNLDPRSAGLNTEMAIEVQSPVLAQQVVKLFDEATSLDESFQVTLADKATLAAMSAAGKATSSLVWTTLEDGRTMRYNFDPGAGLWRNLLTGVFFVLPVKNQL</sequence>
<evidence type="ECO:0000313" key="3">
    <source>
        <dbReference type="Proteomes" id="UP001082899"/>
    </source>
</evidence>
<dbReference type="Proteomes" id="UP001082899">
    <property type="component" value="Unassembled WGS sequence"/>
</dbReference>
<dbReference type="SMART" id="SM00155">
    <property type="entry name" value="PLDc"/>
    <property type="match status" value="2"/>
</dbReference>
<gene>
    <name evidence="2" type="ORF">OVY01_15590</name>
</gene>
<reference evidence="2" key="1">
    <citation type="submission" date="2022-11" db="EMBL/GenBank/DDBJ databases">
        <title>Robbsia betulipollinis sp. nov., isolated from pollen of birch (Betula pendula).</title>
        <authorList>
            <person name="Shi H."/>
            <person name="Ambika Manirajan B."/>
            <person name="Ratering S."/>
            <person name="Geissler-Plaum R."/>
            <person name="Schnell S."/>
        </authorList>
    </citation>
    <scope>NUCLEOTIDE SEQUENCE</scope>
    <source>
        <strain evidence="2">Bb-Pol-6</strain>
    </source>
</reference>
<organism evidence="2 3">
    <name type="scientific">Robbsia betulipollinis</name>
    <dbReference type="NCBI Taxonomy" id="2981849"/>
    <lineage>
        <taxon>Bacteria</taxon>
        <taxon>Pseudomonadati</taxon>
        <taxon>Pseudomonadota</taxon>
        <taxon>Betaproteobacteria</taxon>
        <taxon>Burkholderiales</taxon>
        <taxon>Burkholderiaceae</taxon>
        <taxon>Robbsia</taxon>
    </lineage>
</organism>
<dbReference type="PROSITE" id="PS50035">
    <property type="entry name" value="PLD"/>
    <property type="match status" value="2"/>
</dbReference>
<dbReference type="Pfam" id="PF13091">
    <property type="entry name" value="PLDc_2"/>
    <property type="match status" value="2"/>
</dbReference>
<dbReference type="Gene3D" id="3.30.870.10">
    <property type="entry name" value="Endonuclease Chain A"/>
    <property type="match status" value="2"/>
</dbReference>
<evidence type="ECO:0000313" key="2">
    <source>
        <dbReference type="EMBL" id="MCY0388605.1"/>
    </source>
</evidence>
<evidence type="ECO:0000259" key="1">
    <source>
        <dbReference type="PROSITE" id="PS50035"/>
    </source>
</evidence>
<comment type="caution">
    <text evidence="2">The sequence shown here is derived from an EMBL/GenBank/DDBJ whole genome shotgun (WGS) entry which is preliminary data.</text>
</comment>
<dbReference type="SUPFAM" id="SSF56024">
    <property type="entry name" value="Phospholipase D/nuclease"/>
    <property type="match status" value="2"/>
</dbReference>
<dbReference type="CDD" id="cd09111">
    <property type="entry name" value="PLDc_ymdC_like_1"/>
    <property type="match status" value="1"/>
</dbReference>